<dbReference type="AlphaFoldDB" id="W1P1I1"/>
<feature type="transmembrane region" description="Helical" evidence="12">
    <location>
        <begin position="929"/>
        <end position="950"/>
    </location>
</feature>
<keyword evidence="4" id="KW-0433">Leucine-rich repeat</keyword>
<evidence type="ECO:0000256" key="10">
    <source>
        <dbReference type="ARBA" id="ARBA00023170"/>
    </source>
</evidence>
<dbReference type="Pfam" id="PF23598">
    <property type="entry name" value="LRR_14"/>
    <property type="match status" value="1"/>
</dbReference>
<dbReference type="PANTHER" id="PTHR27000">
    <property type="entry name" value="LEUCINE-RICH REPEAT RECEPTOR-LIKE PROTEIN KINASE FAMILY PROTEIN-RELATED"/>
    <property type="match status" value="1"/>
</dbReference>
<keyword evidence="3" id="KW-1003">Cell membrane</keyword>
<name>W1P1I1_AMBTC</name>
<evidence type="ECO:0000256" key="4">
    <source>
        <dbReference type="ARBA" id="ARBA00022614"/>
    </source>
</evidence>
<dbReference type="InterPro" id="IPR001611">
    <property type="entry name" value="Leu-rich_rpt"/>
</dbReference>
<evidence type="ECO:0000313" key="14">
    <source>
        <dbReference type="EMBL" id="ERN00810.1"/>
    </source>
</evidence>
<keyword evidence="10" id="KW-0675">Receptor</keyword>
<dbReference type="Pfam" id="PF13855">
    <property type="entry name" value="LRR_8"/>
    <property type="match status" value="1"/>
</dbReference>
<dbReference type="GO" id="GO:0005886">
    <property type="term" value="C:plasma membrane"/>
    <property type="evidence" value="ECO:0007669"/>
    <property type="project" value="UniProtKB-SubCell"/>
</dbReference>
<dbReference type="SMART" id="SM00369">
    <property type="entry name" value="LRR_TYP"/>
    <property type="match status" value="8"/>
</dbReference>
<evidence type="ECO:0000313" key="15">
    <source>
        <dbReference type="Proteomes" id="UP000017836"/>
    </source>
</evidence>
<dbReference type="SUPFAM" id="SSF52058">
    <property type="entry name" value="L domain-like"/>
    <property type="match status" value="2"/>
</dbReference>
<dbReference type="SUPFAM" id="SSF52047">
    <property type="entry name" value="RNI-like"/>
    <property type="match status" value="1"/>
</dbReference>
<organism evidence="14 15">
    <name type="scientific">Amborella trichopoda</name>
    <dbReference type="NCBI Taxonomy" id="13333"/>
    <lineage>
        <taxon>Eukaryota</taxon>
        <taxon>Viridiplantae</taxon>
        <taxon>Streptophyta</taxon>
        <taxon>Embryophyta</taxon>
        <taxon>Tracheophyta</taxon>
        <taxon>Spermatophyta</taxon>
        <taxon>Magnoliopsida</taxon>
        <taxon>Amborellales</taxon>
        <taxon>Amborellaceae</taxon>
        <taxon>Amborella</taxon>
    </lineage>
</organism>
<dbReference type="Gramene" id="ERN00810">
    <property type="protein sequence ID" value="ERN00810"/>
    <property type="gene ID" value="AMTR_s00103p00029870"/>
</dbReference>
<keyword evidence="5 12" id="KW-0812">Transmembrane</keyword>
<evidence type="ECO:0000256" key="7">
    <source>
        <dbReference type="ARBA" id="ARBA00022737"/>
    </source>
</evidence>
<dbReference type="Pfam" id="PF00560">
    <property type="entry name" value="LRR_1"/>
    <property type="match status" value="10"/>
</dbReference>
<dbReference type="Proteomes" id="UP000017836">
    <property type="component" value="Unassembled WGS sequence"/>
</dbReference>
<evidence type="ECO:0000256" key="5">
    <source>
        <dbReference type="ARBA" id="ARBA00022692"/>
    </source>
</evidence>
<dbReference type="EMBL" id="KI394805">
    <property type="protein sequence ID" value="ERN00810.1"/>
    <property type="molecule type" value="Genomic_DNA"/>
</dbReference>
<keyword evidence="9 12" id="KW-0472">Membrane</keyword>
<evidence type="ECO:0000256" key="6">
    <source>
        <dbReference type="ARBA" id="ARBA00022729"/>
    </source>
</evidence>
<dbReference type="PRINTS" id="PR00019">
    <property type="entry name" value="LEURICHRPT"/>
</dbReference>
<dbReference type="FunFam" id="3.80.10.10:FF:000095">
    <property type="entry name" value="LRR receptor-like serine/threonine-protein kinase GSO1"/>
    <property type="match status" value="2"/>
</dbReference>
<dbReference type="OMA" id="VYGCHET"/>
<keyword evidence="8 12" id="KW-1133">Transmembrane helix</keyword>
<evidence type="ECO:0000256" key="8">
    <source>
        <dbReference type="ARBA" id="ARBA00022989"/>
    </source>
</evidence>
<dbReference type="Gene3D" id="3.80.10.10">
    <property type="entry name" value="Ribonuclease Inhibitor"/>
    <property type="match status" value="4"/>
</dbReference>
<proteinExistence type="inferred from homology"/>
<evidence type="ECO:0000256" key="1">
    <source>
        <dbReference type="ARBA" id="ARBA00004162"/>
    </source>
</evidence>
<sequence length="974" mass="107904">MVWNPMRKSSNTQHVIGVKLRNPQPDHLVRGLQSKILTRKSSKTLNGTISNSLFNLLYLEYLDVSRNNFHQSRIPLQLTNLKKLTYLNLSNSVFSGVLLDQFRNLSNLRYLDLSCSFPILDLSSVSYNLSSRRPSMNSVVSYYSYSNIYSPSLSWLEGLINLRDLRLDGVDLSGFASEKNRDWAEAISLLSNLRQLSLSDCGISGTIPVNYLLNLTSLSSLQLGFNSFLSHIPPQLTNFSSLSSLDLTSNLLGGTILYLPQLKEYIVDGNGDLGINISYLFQLPWPHLETISTRSCNSYGEIPNSISNVSSLVELQMSSSTIQGTVPDSIGNLSELQSLDLSFNSLTGNIPASLSNLRNLQVLSLYENNLDGQIPESVCQMSALETLNLAGNNFKGRIPKCINQLSQIQVFRVNNNYMDDTVPSIVSMFPKADPFQIDLSSSGLTVQTDSNTFSPNFQPEILSLHACNIKGKIPDFISNLTQIAILDLGNNSLTGTIPLWLWTLPKLSYLDLSCNHLHGTVPPSLKMNVFYTATHLNLADNNLQGPLPLPPDIIEVLDLSHNQFNGSIPTQIGERLYIAKYISLSGNKLTGPIPPSLCQENSPLMNLDLSNNSLSGTIPSQFGLNCKSLISLNLGINHFTGVLPDTLRKATNLRSLRLNDNQLEGLFPDFIQDLKGLEFLNLGTNKMEGEIPGFIGDLSKLRVLLLNFNSFNGSIPTKTTQLKNLQFMDLSQNQLVGSIPIQLSGFQALLQMHTKGYLLGYMIELTYLGLELEMVSKGLELQLTTVYSYNTGLDLSENQLEGEIPEDIGKLQGIYMLNLSRNKLSGQIPESIGNMISLESLDLSFNHLEGEIPASLTQLDYLGWLDLSNNNLSGRIPAGNHFDTLAKPPALAGNPFLCGPQISKSCSKGDDREARGEAMEERGTGKERLIWYVGLFLSYWLGFWGFLGFLSVKREWWGRYLEAMDEVAEKVVAT</sequence>
<dbReference type="FunFam" id="3.80.10.10:FF:000111">
    <property type="entry name" value="LRR receptor-like serine/threonine-protein kinase ERECTA"/>
    <property type="match status" value="1"/>
</dbReference>
<protein>
    <recommendedName>
        <fullName evidence="13">Disease resistance R13L4/SHOC-2-like LRR domain-containing protein</fullName>
    </recommendedName>
</protein>
<reference evidence="15" key="1">
    <citation type="journal article" date="2013" name="Science">
        <title>The Amborella genome and the evolution of flowering plants.</title>
        <authorList>
            <consortium name="Amborella Genome Project"/>
        </authorList>
    </citation>
    <scope>NUCLEOTIDE SEQUENCE [LARGE SCALE GENOMIC DNA]</scope>
</reference>
<dbReference type="eggNOG" id="KOG0619">
    <property type="taxonomic scope" value="Eukaryota"/>
</dbReference>
<evidence type="ECO:0000256" key="12">
    <source>
        <dbReference type="SAM" id="Phobius"/>
    </source>
</evidence>
<dbReference type="InterPro" id="IPR055414">
    <property type="entry name" value="LRR_R13L4/SHOC2-like"/>
</dbReference>
<evidence type="ECO:0000259" key="13">
    <source>
        <dbReference type="Pfam" id="PF23598"/>
    </source>
</evidence>
<feature type="domain" description="Disease resistance R13L4/SHOC-2-like LRR" evidence="13">
    <location>
        <begin position="305"/>
        <end position="539"/>
    </location>
</feature>
<keyword evidence="15" id="KW-1185">Reference proteome</keyword>
<keyword evidence="7" id="KW-0677">Repeat</keyword>
<dbReference type="STRING" id="13333.W1P1I1"/>
<evidence type="ECO:0000256" key="9">
    <source>
        <dbReference type="ARBA" id="ARBA00023136"/>
    </source>
</evidence>
<dbReference type="PANTHER" id="PTHR27000:SF716">
    <property type="entry name" value="LRR RECEPTOR-LIKE SERINE_THREONINE-PROTEIN KINASE FLS2"/>
    <property type="match status" value="1"/>
</dbReference>
<keyword evidence="6" id="KW-0732">Signal</keyword>
<dbReference type="InterPro" id="IPR032675">
    <property type="entry name" value="LRR_dom_sf"/>
</dbReference>
<accession>W1P1I1</accession>
<keyword evidence="11" id="KW-0325">Glycoprotein</keyword>
<evidence type="ECO:0000256" key="2">
    <source>
        <dbReference type="ARBA" id="ARBA00009592"/>
    </source>
</evidence>
<comment type="similarity">
    <text evidence="2">Belongs to the RLP family.</text>
</comment>
<gene>
    <name evidence="14" type="ORF">AMTR_s00103p00029870</name>
</gene>
<evidence type="ECO:0000256" key="11">
    <source>
        <dbReference type="ARBA" id="ARBA00023180"/>
    </source>
</evidence>
<comment type="subcellular location">
    <subcellularLocation>
        <location evidence="1">Cell membrane</location>
        <topology evidence="1">Single-pass membrane protein</topology>
    </subcellularLocation>
</comment>
<evidence type="ECO:0000256" key="3">
    <source>
        <dbReference type="ARBA" id="ARBA00022475"/>
    </source>
</evidence>
<dbReference type="HOGENOM" id="CLU_000288_18_4_1"/>
<dbReference type="InterPro" id="IPR003591">
    <property type="entry name" value="Leu-rich_rpt_typical-subtyp"/>
</dbReference>